<dbReference type="EMBL" id="JADLRE010000003">
    <property type="protein sequence ID" value="MBF6224435.1"/>
    <property type="molecule type" value="Genomic_DNA"/>
</dbReference>
<dbReference type="PANTHER" id="PTHR43433:SF5">
    <property type="entry name" value="AB HYDROLASE-1 DOMAIN-CONTAINING PROTEIN"/>
    <property type="match status" value="1"/>
</dbReference>
<name>A0ABS0C3Y1_9NOCA</name>
<dbReference type="GO" id="GO:0016787">
    <property type="term" value="F:hydrolase activity"/>
    <property type="evidence" value="ECO:0007669"/>
    <property type="project" value="UniProtKB-KW"/>
</dbReference>
<organism evidence="2 3">
    <name type="scientific">Nocardia abscessus</name>
    <dbReference type="NCBI Taxonomy" id="120957"/>
    <lineage>
        <taxon>Bacteria</taxon>
        <taxon>Bacillati</taxon>
        <taxon>Actinomycetota</taxon>
        <taxon>Actinomycetes</taxon>
        <taxon>Mycobacteriales</taxon>
        <taxon>Nocardiaceae</taxon>
        <taxon>Nocardia</taxon>
    </lineage>
</organism>
<dbReference type="InterPro" id="IPR029058">
    <property type="entry name" value="AB_hydrolase_fold"/>
</dbReference>
<evidence type="ECO:0000259" key="1">
    <source>
        <dbReference type="Pfam" id="PF12697"/>
    </source>
</evidence>
<comment type="caution">
    <text evidence="2">The sequence shown here is derived from an EMBL/GenBank/DDBJ whole genome shotgun (WGS) entry which is preliminary data.</text>
</comment>
<dbReference type="RefSeq" id="WP_195031807.1">
    <property type="nucleotide sequence ID" value="NZ_JADLRE010000003.1"/>
</dbReference>
<keyword evidence="2" id="KW-0378">Hydrolase</keyword>
<sequence length="273" mass="29343">MGKNGRAAGFEVTEGVWAHGLPYFAIGSGRPLVVLRWFSPDHANPRGWMRDSEIKTLGPLARNFRVYAVGRAPGMAEGVTMGEIAAEHADALRGEFGEPVDVLGISSGGSVALQLAADHPEVVRRLVVASSGYRLDPIAKESQMRYAEAALRGRRAMHHLASSAVSSPVAARFAAAAMWLLDPLNRPADPADTHAFLRAEDDFDLGERLGEIHAPTLVVGGERDAAYSLATFRRTADGIPDSRLVIYPGAGHMGAIKHPRFATDVTDFLTRRA</sequence>
<dbReference type="InterPro" id="IPR000073">
    <property type="entry name" value="AB_hydrolase_1"/>
</dbReference>
<protein>
    <submittedName>
        <fullName evidence="2">Alpha/beta hydrolase</fullName>
    </submittedName>
</protein>
<evidence type="ECO:0000313" key="2">
    <source>
        <dbReference type="EMBL" id="MBF6224435.1"/>
    </source>
</evidence>
<dbReference type="SUPFAM" id="SSF53474">
    <property type="entry name" value="alpha/beta-Hydrolases"/>
    <property type="match status" value="1"/>
</dbReference>
<feature type="domain" description="AB hydrolase-1" evidence="1">
    <location>
        <begin position="43"/>
        <end position="259"/>
    </location>
</feature>
<dbReference type="PANTHER" id="PTHR43433">
    <property type="entry name" value="HYDROLASE, ALPHA/BETA FOLD FAMILY PROTEIN"/>
    <property type="match status" value="1"/>
</dbReference>
<gene>
    <name evidence="2" type="ORF">IU470_04820</name>
</gene>
<evidence type="ECO:0000313" key="3">
    <source>
        <dbReference type="Proteomes" id="UP000807309"/>
    </source>
</evidence>
<proteinExistence type="predicted"/>
<dbReference type="Pfam" id="PF12697">
    <property type="entry name" value="Abhydrolase_6"/>
    <property type="match status" value="1"/>
</dbReference>
<dbReference type="Proteomes" id="UP000807309">
    <property type="component" value="Unassembled WGS sequence"/>
</dbReference>
<dbReference type="PRINTS" id="PR00111">
    <property type="entry name" value="ABHYDROLASE"/>
</dbReference>
<keyword evidence="3" id="KW-1185">Reference proteome</keyword>
<reference evidence="2 3" key="1">
    <citation type="submission" date="2020-10" db="EMBL/GenBank/DDBJ databases">
        <title>Identification of Nocardia species via Next-generation sequencing and recognition of intraspecies genetic diversity.</title>
        <authorList>
            <person name="Li P."/>
            <person name="Li P."/>
            <person name="Lu B."/>
        </authorList>
    </citation>
    <scope>NUCLEOTIDE SEQUENCE [LARGE SCALE GENOMIC DNA]</scope>
    <source>
        <strain evidence="2 3">N-11</strain>
    </source>
</reference>
<accession>A0ABS0C3Y1</accession>
<dbReference type="Gene3D" id="3.40.50.1820">
    <property type="entry name" value="alpha/beta hydrolase"/>
    <property type="match status" value="1"/>
</dbReference>
<dbReference type="InterPro" id="IPR050471">
    <property type="entry name" value="AB_hydrolase"/>
</dbReference>